<proteinExistence type="inferred from homology"/>
<keyword evidence="1 8" id="KW-0808">Transferase</keyword>
<dbReference type="InterPro" id="IPR050124">
    <property type="entry name" value="tRNA_CCA-adding_enzyme"/>
</dbReference>
<evidence type="ECO:0000313" key="10">
    <source>
        <dbReference type="EMBL" id="QPB84806.1"/>
    </source>
</evidence>
<keyword evidence="6" id="KW-0460">Magnesium</keyword>
<dbReference type="GO" id="GO:0000166">
    <property type="term" value="F:nucleotide binding"/>
    <property type="evidence" value="ECO:0007669"/>
    <property type="project" value="UniProtKB-KW"/>
</dbReference>
<dbReference type="InterPro" id="IPR002646">
    <property type="entry name" value="PolA_pol_head_dom"/>
</dbReference>
<reference evidence="10 11" key="1">
    <citation type="submission" date="2019-10" db="EMBL/GenBank/DDBJ databases">
        <title>Pseudoalteromonas rubra S4059.</title>
        <authorList>
            <person name="Paulsen S."/>
            <person name="Wang X."/>
        </authorList>
    </citation>
    <scope>NUCLEOTIDE SEQUENCE [LARGE SCALE GENOMIC DNA]</scope>
    <source>
        <strain evidence="10 11">S4059</strain>
    </source>
</reference>
<dbReference type="GO" id="GO:0003723">
    <property type="term" value="F:RNA binding"/>
    <property type="evidence" value="ECO:0007669"/>
    <property type="project" value="UniProtKB-KW"/>
</dbReference>
<evidence type="ECO:0000313" key="11">
    <source>
        <dbReference type="Proteomes" id="UP000305729"/>
    </source>
</evidence>
<evidence type="ECO:0000256" key="2">
    <source>
        <dbReference type="ARBA" id="ARBA00022694"/>
    </source>
</evidence>
<gene>
    <name evidence="10" type="ORF">CWC22_018165</name>
</gene>
<evidence type="ECO:0000256" key="8">
    <source>
        <dbReference type="RuleBase" id="RU003953"/>
    </source>
</evidence>
<dbReference type="SUPFAM" id="SSF81301">
    <property type="entry name" value="Nucleotidyltransferase"/>
    <property type="match status" value="1"/>
</dbReference>
<dbReference type="EMBL" id="CP045429">
    <property type="protein sequence ID" value="QPB84806.1"/>
    <property type="molecule type" value="Genomic_DNA"/>
</dbReference>
<evidence type="ECO:0000256" key="4">
    <source>
        <dbReference type="ARBA" id="ARBA00022723"/>
    </source>
</evidence>
<dbReference type="Gene3D" id="3.30.460.10">
    <property type="entry name" value="Beta Polymerase, domain 2"/>
    <property type="match status" value="1"/>
</dbReference>
<keyword evidence="5" id="KW-0547">Nucleotide-binding</keyword>
<comment type="similarity">
    <text evidence="8">Belongs to the tRNA nucleotidyltransferase/poly(A) polymerase family.</text>
</comment>
<keyword evidence="2" id="KW-0819">tRNA processing</keyword>
<dbReference type="AlphaFoldDB" id="A0A5S3V1D8"/>
<evidence type="ECO:0000259" key="9">
    <source>
        <dbReference type="Pfam" id="PF01743"/>
    </source>
</evidence>
<keyword evidence="3" id="KW-0548">Nucleotidyltransferase</keyword>
<dbReference type="Pfam" id="PF01743">
    <property type="entry name" value="PolyA_pol"/>
    <property type="match status" value="1"/>
</dbReference>
<evidence type="ECO:0000256" key="6">
    <source>
        <dbReference type="ARBA" id="ARBA00022842"/>
    </source>
</evidence>
<dbReference type="PANTHER" id="PTHR47545">
    <property type="entry name" value="MULTIFUNCTIONAL CCA PROTEIN"/>
    <property type="match status" value="1"/>
</dbReference>
<organism evidence="10 11">
    <name type="scientific">Pseudoalteromonas rubra</name>
    <dbReference type="NCBI Taxonomy" id="43658"/>
    <lineage>
        <taxon>Bacteria</taxon>
        <taxon>Pseudomonadati</taxon>
        <taxon>Pseudomonadota</taxon>
        <taxon>Gammaproteobacteria</taxon>
        <taxon>Alteromonadales</taxon>
        <taxon>Pseudoalteromonadaceae</taxon>
        <taxon>Pseudoalteromonas</taxon>
    </lineage>
</organism>
<dbReference type="InterPro" id="IPR043519">
    <property type="entry name" value="NT_sf"/>
</dbReference>
<evidence type="ECO:0000256" key="7">
    <source>
        <dbReference type="ARBA" id="ARBA00022884"/>
    </source>
</evidence>
<keyword evidence="4" id="KW-0479">Metal-binding</keyword>
<dbReference type="GO" id="GO:0016779">
    <property type="term" value="F:nucleotidyltransferase activity"/>
    <property type="evidence" value="ECO:0007669"/>
    <property type="project" value="UniProtKB-KW"/>
</dbReference>
<dbReference type="GO" id="GO:0046872">
    <property type="term" value="F:metal ion binding"/>
    <property type="evidence" value="ECO:0007669"/>
    <property type="project" value="UniProtKB-KW"/>
</dbReference>
<dbReference type="GO" id="GO:0008033">
    <property type="term" value="P:tRNA processing"/>
    <property type="evidence" value="ECO:0007669"/>
    <property type="project" value="UniProtKB-KW"/>
</dbReference>
<feature type="domain" description="Poly A polymerase head" evidence="9">
    <location>
        <begin position="48"/>
        <end position="187"/>
    </location>
</feature>
<evidence type="ECO:0000256" key="3">
    <source>
        <dbReference type="ARBA" id="ARBA00022695"/>
    </source>
</evidence>
<evidence type="ECO:0000256" key="1">
    <source>
        <dbReference type="ARBA" id="ARBA00022679"/>
    </source>
</evidence>
<name>A0A5S3V1D8_9GAMM</name>
<keyword evidence="7 8" id="KW-0694">RNA-binding</keyword>
<sequence length="284" mass="32108">MTMYDHYTLPEHHQHLIHAAMAQRIDQASPATIGELIAQMQSLTWSVFISGGAPRDWVEGQQAQDIDLSVNTSFADLYAFCLNIFQPHQLLTDPDFGLVTVLGSEYKLDINILREAAFSMPVPPRVGLSQSHQHDEVMQSATTAITGLQADVLSRDFAVNALYYCFDSGHILDPSQQGLSDLKHRRLSFVMCTQRLAHDNVICIRILQFIARGFEPNEEVKALLCARLETAVMQQQEFQAWLAVYIGTDKAYYPQFKACAYHYAASQTVKNRLQHYFSNMESES</sequence>
<dbReference type="RefSeq" id="WP_138537276.1">
    <property type="nucleotide sequence ID" value="NZ_CP045429.1"/>
</dbReference>
<evidence type="ECO:0000256" key="5">
    <source>
        <dbReference type="ARBA" id="ARBA00022741"/>
    </source>
</evidence>
<protein>
    <recommendedName>
        <fullName evidence="9">Poly A polymerase head domain-containing protein</fullName>
    </recommendedName>
</protein>
<accession>A0A5S3V1D8</accession>
<dbReference type="STRING" id="43658.AT705_10805"/>
<dbReference type="Proteomes" id="UP000305729">
    <property type="component" value="Chromosome 1"/>
</dbReference>